<keyword evidence="1" id="KW-0805">Transcription regulation</keyword>
<dbReference type="PANTHER" id="PTHR30055">
    <property type="entry name" value="HTH-TYPE TRANSCRIPTIONAL REGULATOR RUTR"/>
    <property type="match status" value="1"/>
</dbReference>
<evidence type="ECO:0000256" key="5">
    <source>
        <dbReference type="SAM" id="MobiDB-lite"/>
    </source>
</evidence>
<dbReference type="InterPro" id="IPR050109">
    <property type="entry name" value="HTH-type_TetR-like_transc_reg"/>
</dbReference>
<reference evidence="7 8" key="1">
    <citation type="submission" date="2021-07" db="EMBL/GenBank/DDBJ databases">
        <title>Sphingomonas sp.</title>
        <authorList>
            <person name="Feng G."/>
            <person name="Li J."/>
            <person name="Pan M."/>
        </authorList>
    </citation>
    <scope>NUCLEOTIDE SEQUENCE [LARGE SCALE GENOMIC DNA]</scope>
    <source>
        <strain evidence="7 8">RRHST34</strain>
    </source>
</reference>
<dbReference type="Gene3D" id="1.10.357.10">
    <property type="entry name" value="Tetracycline Repressor, domain 2"/>
    <property type="match status" value="1"/>
</dbReference>
<name>A0ABS7BSD3_9SPHN</name>
<protein>
    <submittedName>
        <fullName evidence="7">TetR/AcrR family transcriptional regulator</fullName>
    </submittedName>
</protein>
<evidence type="ECO:0000256" key="2">
    <source>
        <dbReference type="ARBA" id="ARBA00023125"/>
    </source>
</evidence>
<evidence type="ECO:0000313" key="8">
    <source>
        <dbReference type="Proteomes" id="UP000759103"/>
    </source>
</evidence>
<evidence type="ECO:0000256" key="4">
    <source>
        <dbReference type="PROSITE-ProRule" id="PRU00335"/>
    </source>
</evidence>
<keyword evidence="2 4" id="KW-0238">DNA-binding</keyword>
<dbReference type="Gene3D" id="1.10.10.60">
    <property type="entry name" value="Homeodomain-like"/>
    <property type="match status" value="1"/>
</dbReference>
<dbReference type="SUPFAM" id="SSF46689">
    <property type="entry name" value="Homeodomain-like"/>
    <property type="match status" value="1"/>
</dbReference>
<dbReference type="SUPFAM" id="SSF48498">
    <property type="entry name" value="Tetracyclin repressor-like, C-terminal domain"/>
    <property type="match status" value="1"/>
</dbReference>
<dbReference type="Proteomes" id="UP000759103">
    <property type="component" value="Unassembled WGS sequence"/>
</dbReference>
<dbReference type="InterPro" id="IPR009057">
    <property type="entry name" value="Homeodomain-like_sf"/>
</dbReference>
<dbReference type="PROSITE" id="PS50977">
    <property type="entry name" value="HTH_TETR_2"/>
    <property type="match status" value="1"/>
</dbReference>
<comment type="caution">
    <text evidence="7">The sequence shown here is derived from an EMBL/GenBank/DDBJ whole genome shotgun (WGS) entry which is preliminary data.</text>
</comment>
<dbReference type="Pfam" id="PF17935">
    <property type="entry name" value="TetR_C_27"/>
    <property type="match status" value="1"/>
</dbReference>
<gene>
    <name evidence="7" type="ORF">KZ820_17460</name>
</gene>
<organism evidence="7 8">
    <name type="scientific">Sphingomonas citri</name>
    <dbReference type="NCBI Taxonomy" id="2862499"/>
    <lineage>
        <taxon>Bacteria</taxon>
        <taxon>Pseudomonadati</taxon>
        <taxon>Pseudomonadota</taxon>
        <taxon>Alphaproteobacteria</taxon>
        <taxon>Sphingomonadales</taxon>
        <taxon>Sphingomonadaceae</taxon>
        <taxon>Sphingomonas</taxon>
    </lineage>
</organism>
<dbReference type="InterPro" id="IPR001647">
    <property type="entry name" value="HTH_TetR"/>
</dbReference>
<feature type="DNA-binding region" description="H-T-H motif" evidence="4">
    <location>
        <begin position="43"/>
        <end position="62"/>
    </location>
</feature>
<proteinExistence type="predicted"/>
<keyword evidence="8" id="KW-1185">Reference proteome</keyword>
<dbReference type="InterPro" id="IPR036271">
    <property type="entry name" value="Tet_transcr_reg_TetR-rel_C_sf"/>
</dbReference>
<keyword evidence="3" id="KW-0804">Transcription</keyword>
<evidence type="ECO:0000256" key="3">
    <source>
        <dbReference type="ARBA" id="ARBA00023163"/>
    </source>
</evidence>
<dbReference type="Pfam" id="PF00440">
    <property type="entry name" value="TetR_N"/>
    <property type="match status" value="1"/>
</dbReference>
<accession>A0ABS7BSD3</accession>
<sequence>MADMTATASQPTSTRGPAEHTVRDQIVDAANECFARYGYGKTTVADLAREIGFSKAYIYRFFESKQAIGEAICSSRLDRIVAATRAAIDEGGSATDRFRRMFKSLTTHSVELFFDDRKIYDIAAHSAAEQWNSARSYRETLKAMILEIVRSGRDSGEFERKTPIDETCRAIYYAMMPFVDPLHLERNLDLLPDAQQEVASLILRSLAP</sequence>
<feature type="region of interest" description="Disordered" evidence="5">
    <location>
        <begin position="1"/>
        <end position="21"/>
    </location>
</feature>
<feature type="compositionally biased region" description="Polar residues" evidence="5">
    <location>
        <begin position="1"/>
        <end position="15"/>
    </location>
</feature>
<evidence type="ECO:0000256" key="1">
    <source>
        <dbReference type="ARBA" id="ARBA00023015"/>
    </source>
</evidence>
<feature type="domain" description="HTH tetR-type" evidence="6">
    <location>
        <begin position="20"/>
        <end position="80"/>
    </location>
</feature>
<evidence type="ECO:0000313" key="7">
    <source>
        <dbReference type="EMBL" id="MBW6532532.1"/>
    </source>
</evidence>
<dbReference type="EMBL" id="JAHXZN010000008">
    <property type="protein sequence ID" value="MBW6532532.1"/>
    <property type="molecule type" value="Genomic_DNA"/>
</dbReference>
<evidence type="ECO:0000259" key="6">
    <source>
        <dbReference type="PROSITE" id="PS50977"/>
    </source>
</evidence>
<dbReference type="PRINTS" id="PR00455">
    <property type="entry name" value="HTHTETR"/>
</dbReference>
<dbReference type="PANTHER" id="PTHR30055:SF234">
    <property type="entry name" value="HTH-TYPE TRANSCRIPTIONAL REGULATOR BETI"/>
    <property type="match status" value="1"/>
</dbReference>
<dbReference type="InterPro" id="IPR041478">
    <property type="entry name" value="TetR_C_27"/>
</dbReference>